<dbReference type="NCBIfam" id="TIGR00066">
    <property type="entry name" value="g_glut_trans"/>
    <property type="match status" value="1"/>
</dbReference>
<keyword evidence="4" id="KW-0812">Transmembrane</keyword>
<dbReference type="GO" id="GO:0005886">
    <property type="term" value="C:plasma membrane"/>
    <property type="evidence" value="ECO:0007669"/>
    <property type="project" value="TreeGrafter"/>
</dbReference>
<feature type="binding site" evidence="2">
    <location>
        <position position="263"/>
    </location>
    <ligand>
        <name>L-glutamate</name>
        <dbReference type="ChEBI" id="CHEBI:29985"/>
    </ligand>
</feature>
<dbReference type="Gene3D" id="3.60.20.40">
    <property type="match status" value="1"/>
</dbReference>
<evidence type="ECO:0008006" key="7">
    <source>
        <dbReference type="Google" id="ProtNLM"/>
    </source>
</evidence>
<evidence type="ECO:0000256" key="2">
    <source>
        <dbReference type="PIRSR" id="PIRSR600101-2"/>
    </source>
</evidence>
<dbReference type="Gene3D" id="1.10.246.130">
    <property type="match status" value="1"/>
</dbReference>
<dbReference type="PANTHER" id="PTHR11686:SF9">
    <property type="entry name" value="RE13973P"/>
    <property type="match status" value="1"/>
</dbReference>
<feature type="transmembrane region" description="Helical" evidence="4">
    <location>
        <begin position="135"/>
        <end position="160"/>
    </location>
</feature>
<dbReference type="AlphaFoldDB" id="A0A6A5BZL3"/>
<evidence type="ECO:0000256" key="4">
    <source>
        <dbReference type="SAM" id="Phobius"/>
    </source>
</evidence>
<evidence type="ECO:0000313" key="6">
    <source>
        <dbReference type="Proteomes" id="UP000444721"/>
    </source>
</evidence>
<dbReference type="GO" id="GO:0006751">
    <property type="term" value="P:glutathione catabolic process"/>
    <property type="evidence" value="ECO:0007669"/>
    <property type="project" value="InterPro"/>
</dbReference>
<dbReference type="GeneID" id="68108392"/>
<dbReference type="InterPro" id="IPR000101">
    <property type="entry name" value="GGT_peptidase"/>
</dbReference>
<name>A0A6A5BZL3_NAEFO</name>
<dbReference type="RefSeq" id="XP_044564734.1">
    <property type="nucleotide sequence ID" value="XM_044702182.1"/>
</dbReference>
<dbReference type="SUPFAM" id="SSF56235">
    <property type="entry name" value="N-terminal nucleophile aminohydrolases (Ntn hydrolases)"/>
    <property type="match status" value="1"/>
</dbReference>
<dbReference type="EMBL" id="VFQX01000022">
    <property type="protein sequence ID" value="KAF0980021.1"/>
    <property type="molecule type" value="Genomic_DNA"/>
</dbReference>
<feature type="binding site" evidence="2">
    <location>
        <position position="672"/>
    </location>
    <ligand>
        <name>L-glutamate</name>
        <dbReference type="ChEBI" id="CHEBI:29985"/>
    </ligand>
</feature>
<keyword evidence="6" id="KW-1185">Reference proteome</keyword>
<reference evidence="5 6" key="1">
    <citation type="journal article" date="2019" name="Sci. Rep.">
        <title>Nanopore sequencing improves the draft genome of the human pathogenic amoeba Naegleria fowleri.</title>
        <authorList>
            <person name="Liechti N."/>
            <person name="Schurch N."/>
            <person name="Bruggmann R."/>
            <person name="Wittwer M."/>
        </authorList>
    </citation>
    <scope>NUCLEOTIDE SEQUENCE [LARGE SCALE GENOMIC DNA]</scope>
    <source>
        <strain evidence="5 6">ATCC 30894</strain>
    </source>
</reference>
<feature type="compositionally biased region" description="Basic and acidic residues" evidence="3">
    <location>
        <begin position="46"/>
        <end position="57"/>
    </location>
</feature>
<accession>A0A6A5BZL3</accession>
<dbReference type="InterPro" id="IPR043137">
    <property type="entry name" value="GGT_ssub_C"/>
</dbReference>
<dbReference type="PRINTS" id="PR01210">
    <property type="entry name" value="GGTRANSPTASE"/>
</dbReference>
<evidence type="ECO:0000313" key="5">
    <source>
        <dbReference type="EMBL" id="KAF0980021.1"/>
    </source>
</evidence>
<dbReference type="GO" id="GO:0036374">
    <property type="term" value="F:glutathione hydrolase activity"/>
    <property type="evidence" value="ECO:0007669"/>
    <property type="project" value="InterPro"/>
</dbReference>
<dbReference type="Pfam" id="PF01019">
    <property type="entry name" value="G_glu_transpept"/>
    <property type="match status" value="1"/>
</dbReference>
<evidence type="ECO:0000256" key="3">
    <source>
        <dbReference type="SAM" id="MobiDB-lite"/>
    </source>
</evidence>
<dbReference type="InterPro" id="IPR029055">
    <property type="entry name" value="Ntn_hydrolases_N"/>
</dbReference>
<dbReference type="VEuPathDB" id="AmoebaDB:NF0108230"/>
<evidence type="ECO:0000256" key="1">
    <source>
        <dbReference type="PIRSR" id="PIRSR600101-1"/>
    </source>
</evidence>
<dbReference type="OMA" id="GFMLVHL"/>
<comment type="caution">
    <text evidence="5">The sequence shown here is derived from an EMBL/GenBank/DDBJ whole genome shotgun (WGS) entry which is preliminary data.</text>
</comment>
<feature type="binding site" evidence="2">
    <location>
        <begin position="598"/>
        <end position="600"/>
    </location>
    <ligand>
        <name>L-glutamate</name>
        <dbReference type="ChEBI" id="CHEBI:29985"/>
    </ligand>
</feature>
<dbReference type="FunFam" id="3.60.20.40:FF:000001">
    <property type="entry name" value="Gamma-glutamyltranspeptidase 1"/>
    <property type="match status" value="1"/>
</dbReference>
<dbReference type="OrthoDB" id="1081007at2759"/>
<feature type="binding site" evidence="2">
    <location>
        <begin position="650"/>
        <end position="651"/>
    </location>
    <ligand>
        <name>L-glutamate</name>
        <dbReference type="ChEBI" id="CHEBI:29985"/>
    </ligand>
</feature>
<proteinExistence type="predicted"/>
<sequence length="781" mass="85783">MNSPSNPSLSHHLKSLTTTTNTQSSHPKGGGGHQHGAVRTPSLAGMDREDATERDAMSEEFSEVFPTQQSAIVFGEYGANDGQMDLEMNHVRRGSSAFQDEHHLDHIRYHHDKGSHDVSTLNGWKKIILDRRVSIGVVSFLLIAVTILFGIILILLLTLYNVDKASVKNDPVWTPPVTESGEVQLIKATQGAAAADNEVCSDIGVKILRDFNGNAVDAAVATTFCIGIMNPFSAGIGGGGIMGISIPSNSANAKDTIEYIDFREKAPLSASWDMYSSLSNSPAPPSQRGGKSIAVLGEIKGLYTAWKRYGSLPWNVLIQPSIDLARKGVKANSVIASHLNKYKNWILEETFGSGMKQLYAVNGDVKKEGDLLQYLKLADSLEIVAKEGADAIYSMNGSLIRDVVNDIRNAGGIITEQDLINYDVKIYSTRNQSNVDQNTPLSTYFMGYQVFGPRPEISGGSCIIFLLNMLENYVRDLMSPFINHEGQLYQANQQFHMSAQKYALFIEALKFTFAHRADLADPDFVATTKQVMDDMISKDYSALIRNEIDCALAKNKTFSDPLHYKHDKVNLQYVRDDHGTSHLSILDKNGMAVSLTTTVNLIFGSFVVGDKTGIIFNDQMDDFSLPNTTNYFGLAPSPSNYIAPGKRPLSSMSPMIIHKNNKFYMAVGASGGSRIISSVFQTIWNHLVGGLNIAQSIQFPRIHHQWSPTTLAVEQGIPEYLINFFKSFLGYTGNEDESKFINRVKGNAEFSVGIVQGIVKKGDNNIEAASDIRKKSKAAGY</sequence>
<dbReference type="VEuPathDB" id="AmoebaDB:FDP41_001174"/>
<feature type="compositionally biased region" description="Low complexity" evidence="3">
    <location>
        <begin position="15"/>
        <end position="26"/>
    </location>
</feature>
<protein>
    <recommendedName>
        <fullName evidence="7">Gamma-glutamyltransferase</fullName>
    </recommendedName>
</protein>
<dbReference type="InterPro" id="IPR043138">
    <property type="entry name" value="GGT_lsub"/>
</dbReference>
<organism evidence="5 6">
    <name type="scientific">Naegleria fowleri</name>
    <name type="common">Brain eating amoeba</name>
    <dbReference type="NCBI Taxonomy" id="5763"/>
    <lineage>
        <taxon>Eukaryota</taxon>
        <taxon>Discoba</taxon>
        <taxon>Heterolobosea</taxon>
        <taxon>Tetramitia</taxon>
        <taxon>Eutetramitia</taxon>
        <taxon>Vahlkampfiidae</taxon>
        <taxon>Naegleria</taxon>
    </lineage>
</organism>
<gene>
    <name evidence="5" type="ORF">FDP41_001174</name>
</gene>
<feature type="active site" description="Nucleophile" evidence="1">
    <location>
        <position position="580"/>
    </location>
</feature>
<keyword evidence="4" id="KW-0472">Membrane</keyword>
<feature type="binding site" evidence="2">
    <location>
        <position position="622"/>
    </location>
    <ligand>
        <name>L-glutamate</name>
        <dbReference type="ChEBI" id="CHEBI:29985"/>
    </ligand>
</feature>
<dbReference type="Proteomes" id="UP000444721">
    <property type="component" value="Unassembled WGS sequence"/>
</dbReference>
<keyword evidence="4" id="KW-1133">Transmembrane helix</keyword>
<feature type="region of interest" description="Disordered" evidence="3">
    <location>
        <begin position="1"/>
        <end position="62"/>
    </location>
</feature>
<dbReference type="VEuPathDB" id="AmoebaDB:NfTy_048850"/>
<dbReference type="PANTHER" id="PTHR11686">
    <property type="entry name" value="GAMMA GLUTAMYL TRANSPEPTIDASE"/>
    <property type="match status" value="1"/>
</dbReference>